<reference evidence="2" key="1">
    <citation type="journal article" date="2017" name="Plant J.">
        <title>The pomegranate (Punica granatum L.) genome and the genomics of punicalagin biosynthesis.</title>
        <authorList>
            <person name="Qin G."/>
            <person name="Xu C."/>
            <person name="Ming R."/>
            <person name="Tang H."/>
            <person name="Guyot R."/>
            <person name="Kramer E.M."/>
            <person name="Hu Y."/>
            <person name="Yi X."/>
            <person name="Qi Y."/>
            <person name="Xu X."/>
            <person name="Gao Z."/>
            <person name="Pan H."/>
            <person name="Jian J."/>
            <person name="Tian Y."/>
            <person name="Yue Z."/>
            <person name="Xu Y."/>
        </authorList>
    </citation>
    <scope>NUCLEOTIDE SEQUENCE [LARGE SCALE GENOMIC DNA]</scope>
    <source>
        <strain evidence="2">cv. Dabenzi</strain>
    </source>
</reference>
<protein>
    <submittedName>
        <fullName evidence="1">Uncharacterized protein</fullName>
    </submittedName>
</protein>
<dbReference type="EMBL" id="MTKT01000157">
    <property type="protein sequence ID" value="OWM91600.1"/>
    <property type="molecule type" value="Genomic_DNA"/>
</dbReference>
<dbReference type="AlphaFoldDB" id="A0A218Y3D9"/>
<organism evidence="1 2">
    <name type="scientific">Punica granatum</name>
    <name type="common">Pomegranate</name>
    <dbReference type="NCBI Taxonomy" id="22663"/>
    <lineage>
        <taxon>Eukaryota</taxon>
        <taxon>Viridiplantae</taxon>
        <taxon>Streptophyta</taxon>
        <taxon>Embryophyta</taxon>
        <taxon>Tracheophyta</taxon>
        <taxon>Spermatophyta</taxon>
        <taxon>Magnoliopsida</taxon>
        <taxon>eudicotyledons</taxon>
        <taxon>Gunneridae</taxon>
        <taxon>Pentapetalae</taxon>
        <taxon>rosids</taxon>
        <taxon>malvids</taxon>
        <taxon>Myrtales</taxon>
        <taxon>Lythraceae</taxon>
        <taxon>Punica</taxon>
    </lineage>
</organism>
<gene>
    <name evidence="1" type="ORF">CDL15_Pgr022349</name>
</gene>
<dbReference type="Proteomes" id="UP000197138">
    <property type="component" value="Unassembled WGS sequence"/>
</dbReference>
<evidence type="ECO:0000313" key="2">
    <source>
        <dbReference type="Proteomes" id="UP000197138"/>
    </source>
</evidence>
<proteinExistence type="predicted"/>
<comment type="caution">
    <text evidence="1">The sequence shown here is derived from an EMBL/GenBank/DDBJ whole genome shotgun (WGS) entry which is preliminary data.</text>
</comment>
<sequence>MGIGMAVDAGATAKSLCGTWVSGTQGAGSTIDPCARGGVELEDTQFGPPSKAVVLELSVPVMRILEAAAKPLTMREVHPLKSVMGDRPRTPLDKLAVFL</sequence>
<evidence type="ECO:0000313" key="1">
    <source>
        <dbReference type="EMBL" id="OWM91600.1"/>
    </source>
</evidence>
<name>A0A218Y3D9_PUNGR</name>
<accession>A0A218Y3D9</accession>